<evidence type="ECO:0000256" key="1">
    <source>
        <dbReference type="ARBA" id="ARBA00022679"/>
    </source>
</evidence>
<dbReference type="Proteomes" id="UP001140562">
    <property type="component" value="Unassembled WGS sequence"/>
</dbReference>
<keyword evidence="3" id="KW-1185">Reference proteome</keyword>
<dbReference type="Gene3D" id="3.30.559.10">
    <property type="entry name" value="Chloramphenicol acetyltransferase-like domain"/>
    <property type="match status" value="2"/>
</dbReference>
<dbReference type="Pfam" id="PF02458">
    <property type="entry name" value="Transferase"/>
    <property type="match status" value="1"/>
</dbReference>
<comment type="caution">
    <text evidence="2">The sequence shown here is derived from an EMBL/GenBank/DDBJ whole genome shotgun (WGS) entry which is preliminary data.</text>
</comment>
<evidence type="ECO:0000313" key="2">
    <source>
        <dbReference type="EMBL" id="KAJ4339771.1"/>
    </source>
</evidence>
<dbReference type="InterPro" id="IPR050317">
    <property type="entry name" value="Plant_Fungal_Acyltransferase"/>
</dbReference>
<organism evidence="2 3">
    <name type="scientific">Didymella glomerata</name>
    <dbReference type="NCBI Taxonomy" id="749621"/>
    <lineage>
        <taxon>Eukaryota</taxon>
        <taxon>Fungi</taxon>
        <taxon>Dikarya</taxon>
        <taxon>Ascomycota</taxon>
        <taxon>Pezizomycotina</taxon>
        <taxon>Dothideomycetes</taxon>
        <taxon>Pleosporomycetidae</taxon>
        <taxon>Pleosporales</taxon>
        <taxon>Pleosporineae</taxon>
        <taxon>Didymellaceae</taxon>
        <taxon>Didymella</taxon>
    </lineage>
</organism>
<accession>A0A9W8X4N9</accession>
<dbReference type="PANTHER" id="PTHR31642">
    <property type="entry name" value="TRICHOTHECENE 3-O-ACETYLTRANSFERASE"/>
    <property type="match status" value="1"/>
</dbReference>
<evidence type="ECO:0000313" key="3">
    <source>
        <dbReference type="Proteomes" id="UP001140562"/>
    </source>
</evidence>
<keyword evidence="1" id="KW-0808">Transferase</keyword>
<dbReference type="InterPro" id="IPR023213">
    <property type="entry name" value="CAT-like_dom_sf"/>
</dbReference>
<dbReference type="GO" id="GO:0044550">
    <property type="term" value="P:secondary metabolite biosynthetic process"/>
    <property type="evidence" value="ECO:0007669"/>
    <property type="project" value="TreeGrafter"/>
</dbReference>
<dbReference type="PANTHER" id="PTHR31642:SF310">
    <property type="entry name" value="FATTY ALCOHOL:CAFFEOYL-COA ACYLTRANSFERASE"/>
    <property type="match status" value="1"/>
</dbReference>
<protein>
    <submittedName>
        <fullName evidence="2">Uncharacterized protein</fullName>
    </submittedName>
</protein>
<dbReference type="GO" id="GO:0016747">
    <property type="term" value="F:acyltransferase activity, transferring groups other than amino-acyl groups"/>
    <property type="evidence" value="ECO:0007669"/>
    <property type="project" value="TreeGrafter"/>
</dbReference>
<gene>
    <name evidence="2" type="ORF">N0V87_002971</name>
</gene>
<sequence length="513" mass="55883">MLDKYPQPIGAPKPSGLSQGSPYIIDMATATETLDLTRLDQTVLRVYVRQLLIFPFTNAVLRKEAGAVLAAGLLATFKQFPFLAGTVEQTDPAIGALTVRYPKTINSELVSKLLTTNALDEAQLSYESLVDAGIPPVKLPANDLCPFAMRSHPGIDDTYAEVLTTFKKEQPIPVFATQMNFIPGGLILSAYTHHAVIDGTGIAKIYQIWSENTQKYSSSTVAMPEQISARSLNDARHALDTLTEGAPAAKELPEFCFPGDPRPPLLRDPPVKLIAKLLVISPSTISTLATALSKITGQRISNFTALASFVWCQATNARRAAIEAKGIKKTTLGIATDHRKRVGSLLPDDYLGNVANAMVVSAPLSSIPTAEHMDAHGIAPVALVLSNALAALDLDWFRSRLLELSKQKNPSKLMMNCHTMNGPDIFITSWQHIGADDVWAIPGTARSEDGKWVCKPIAIRKPHNLWEGGMQILPRRKGDEAPYEIPLCLEEGDMERVLRSLHEGKWVEGVIEA</sequence>
<reference evidence="2" key="1">
    <citation type="submission" date="2022-10" db="EMBL/GenBank/DDBJ databases">
        <title>Tapping the CABI collections for fungal endophytes: first genome assemblies for Collariella, Neodidymelliopsis, Ascochyta clinopodiicola, Didymella pomorum, Didymosphaeria variabile, Neocosmospora piperis and Neocucurbitaria cava.</title>
        <authorList>
            <person name="Hill R."/>
        </authorList>
    </citation>
    <scope>NUCLEOTIDE SEQUENCE</scope>
    <source>
        <strain evidence="2">IMI 360193</strain>
    </source>
</reference>
<dbReference type="EMBL" id="JAPEUV010000020">
    <property type="protein sequence ID" value="KAJ4339771.1"/>
    <property type="molecule type" value="Genomic_DNA"/>
</dbReference>
<dbReference type="AlphaFoldDB" id="A0A9W8X4N9"/>
<name>A0A9W8X4N9_9PLEO</name>
<dbReference type="OrthoDB" id="1862401at2759"/>
<proteinExistence type="predicted"/>